<dbReference type="Pfam" id="PF00553">
    <property type="entry name" value="CBM_2"/>
    <property type="match status" value="1"/>
</dbReference>
<gene>
    <name evidence="3" type="ORF">A4R35_23330</name>
</gene>
<proteinExistence type="predicted"/>
<dbReference type="SUPFAM" id="SSF51445">
    <property type="entry name" value="(Trans)glycosidases"/>
    <property type="match status" value="1"/>
</dbReference>
<protein>
    <recommendedName>
        <fullName evidence="2">CBM2 domain-containing protein</fullName>
    </recommendedName>
</protein>
<feature type="domain" description="CBM2" evidence="2">
    <location>
        <begin position="561"/>
        <end position="673"/>
    </location>
</feature>
<feature type="compositionally biased region" description="Low complexity" evidence="1">
    <location>
        <begin position="535"/>
        <end position="552"/>
    </location>
</feature>
<reference evidence="3 4" key="1">
    <citation type="submission" date="2016-08" db="EMBL/GenBank/DDBJ databases">
        <title>Analysis of Carbohydrate Active Enzymes in Thermogemmatispora T81 Reveals Carbohydrate Degradation Ability.</title>
        <authorList>
            <person name="Tomazini A."/>
            <person name="Lal S."/>
            <person name="Stott M."/>
            <person name="Henrissat B."/>
            <person name="Polikarpov I."/>
            <person name="Sparling R."/>
            <person name="Levin D.B."/>
        </authorList>
    </citation>
    <scope>NUCLEOTIDE SEQUENCE [LARGE SCALE GENOMIC DNA]</scope>
    <source>
        <strain evidence="3 4">T81</strain>
    </source>
</reference>
<accession>A0A328VT78</accession>
<dbReference type="PANTHER" id="PTHR43576">
    <property type="entry name" value="ALPHA-L-ARABINOFURANOSIDASE C-RELATED"/>
    <property type="match status" value="1"/>
</dbReference>
<dbReference type="InterPro" id="IPR017853">
    <property type="entry name" value="GH"/>
</dbReference>
<evidence type="ECO:0000256" key="1">
    <source>
        <dbReference type="SAM" id="MobiDB-lite"/>
    </source>
</evidence>
<feature type="region of interest" description="Disordered" evidence="1">
    <location>
        <begin position="523"/>
        <end position="560"/>
    </location>
</feature>
<dbReference type="EMBL" id="MCIF01000002">
    <property type="protein sequence ID" value="RAQ98494.1"/>
    <property type="molecule type" value="Genomic_DNA"/>
</dbReference>
<dbReference type="PANTHER" id="PTHR43576:SF3">
    <property type="entry name" value="ALPHA-L-ARABINOFURANOSIDASE C"/>
    <property type="match status" value="1"/>
</dbReference>
<dbReference type="Gene3D" id="2.60.40.1180">
    <property type="entry name" value="Golgi alpha-mannosidase II"/>
    <property type="match status" value="1"/>
</dbReference>
<dbReference type="SUPFAM" id="SSF49384">
    <property type="entry name" value="Carbohydrate-binding domain"/>
    <property type="match status" value="1"/>
</dbReference>
<dbReference type="GO" id="GO:0000272">
    <property type="term" value="P:polysaccharide catabolic process"/>
    <property type="evidence" value="ECO:0007669"/>
    <property type="project" value="TreeGrafter"/>
</dbReference>
<dbReference type="InterPro" id="IPR008965">
    <property type="entry name" value="CBM2/CBM3_carb-bd_dom_sf"/>
</dbReference>
<organism evidence="3 4">
    <name type="scientific">Thermogemmatispora tikiterensis</name>
    <dbReference type="NCBI Taxonomy" id="1825093"/>
    <lineage>
        <taxon>Bacteria</taxon>
        <taxon>Bacillati</taxon>
        <taxon>Chloroflexota</taxon>
        <taxon>Ktedonobacteria</taxon>
        <taxon>Thermogemmatisporales</taxon>
        <taxon>Thermogemmatisporaceae</taxon>
        <taxon>Thermogemmatispora</taxon>
    </lineage>
</organism>
<evidence type="ECO:0000313" key="4">
    <source>
        <dbReference type="Proteomes" id="UP000248706"/>
    </source>
</evidence>
<evidence type="ECO:0000259" key="2">
    <source>
        <dbReference type="PROSITE" id="PS51173"/>
    </source>
</evidence>
<dbReference type="GO" id="GO:0030247">
    <property type="term" value="F:polysaccharide binding"/>
    <property type="evidence" value="ECO:0007669"/>
    <property type="project" value="UniProtKB-UniRule"/>
</dbReference>
<dbReference type="PROSITE" id="PS51173">
    <property type="entry name" value="CBM2"/>
    <property type="match status" value="1"/>
</dbReference>
<dbReference type="RefSeq" id="WP_223258470.1">
    <property type="nucleotide sequence ID" value="NZ_MCIF01000002.1"/>
</dbReference>
<comment type="caution">
    <text evidence="3">The sequence shown here is derived from an EMBL/GenBank/DDBJ whole genome shotgun (WGS) entry which is preliminary data.</text>
</comment>
<dbReference type="InterPro" id="IPR012291">
    <property type="entry name" value="CBM2_carb-bd_dom_sf"/>
</dbReference>
<dbReference type="Gene3D" id="2.60.40.290">
    <property type="match status" value="1"/>
</dbReference>
<dbReference type="Proteomes" id="UP000248706">
    <property type="component" value="Unassembled WGS sequence"/>
</dbReference>
<dbReference type="AlphaFoldDB" id="A0A328VT78"/>
<dbReference type="InterPro" id="IPR013780">
    <property type="entry name" value="Glyco_hydro_b"/>
</dbReference>
<name>A0A328VT78_9CHLR</name>
<dbReference type="SMART" id="SM00637">
    <property type="entry name" value="CBD_II"/>
    <property type="match status" value="1"/>
</dbReference>
<dbReference type="Gene3D" id="3.20.20.80">
    <property type="entry name" value="Glycosidases"/>
    <property type="match status" value="1"/>
</dbReference>
<sequence>MFARLGVSRPHWWRAAGICALLLCLLISALVLLNPLGARHVAAAGSVQVTVNANQSLGTLTALSRGLNTAVWDSNLLDSAASTDIKNAGIGMLRFPGGSTSDVYHWQTNSLVPGQGGLDPNNTFDAFMSLVQSVGAQPIITVDYGAGTPSEAAGWVQYANKGGPGYNGPVPTYAGASSTGHTYGIKYWEIGNEVYGDGTYGASWEYNNNPHTPAAYANNVVAYSQAMKAVDPTIKVGAVLTTPGNWPDGVTNSASPQPWNQTVLSTACSAIDFVIIHWYPQNPGNESDSGLLASTSQIPSMVSTLRSELSQYCGSHASAVQILLTETNSVSSNPGKQTVSIVNALYEDDDYMTWLENGVTNVDWWTLHNGPVAGNTSSSLYGSAQYGDYGVLANGGCISGGPCEPAADTPFPAYYGLQMLSYLGNAGDTMVSSSSSQTLVAVHAVRQANGNLAVLLINKDPSNTYNVTFSLNGYTAASSARVYSYGPTSSAISSTSVSGSPLPSISISPYTLTTVVFTPGSAATATPTPTPSPTVTPTVAPTPTTTATATPSPATPTPTPTATASLSCAVHYAVTSQWPGGFSASLTITNTGSTAINGWTLQFTFPSGQTITQLWNGSYTQSGSTVTITNLSYNASIPPGATLSSSPGFNGTWNGSNASPTAFTLNGRSCSVV</sequence>
<keyword evidence="4" id="KW-1185">Reference proteome</keyword>
<evidence type="ECO:0000313" key="3">
    <source>
        <dbReference type="EMBL" id="RAQ98494.1"/>
    </source>
</evidence>
<dbReference type="InterPro" id="IPR001919">
    <property type="entry name" value="CBD2"/>
</dbReference>
<dbReference type="GO" id="GO:0004553">
    <property type="term" value="F:hydrolase activity, hydrolyzing O-glycosyl compounds"/>
    <property type="evidence" value="ECO:0007669"/>
    <property type="project" value="InterPro"/>
</dbReference>